<keyword evidence="3" id="KW-0520">NAD</keyword>
<evidence type="ECO:0000256" key="5">
    <source>
        <dbReference type="SAM" id="SignalP"/>
    </source>
</evidence>
<keyword evidence="5" id="KW-0732">Signal</keyword>
<dbReference type="Pfam" id="PF14833">
    <property type="entry name" value="NAD_binding_11"/>
    <property type="match status" value="1"/>
</dbReference>
<feature type="chain" id="PRO_5026780212" evidence="5">
    <location>
        <begin position="20"/>
        <end position="292"/>
    </location>
</feature>
<protein>
    <submittedName>
        <fullName evidence="8">NAD(P)-dependent oxidoreductase</fullName>
    </submittedName>
</protein>
<dbReference type="InterPro" id="IPR013328">
    <property type="entry name" value="6PGD_dom2"/>
</dbReference>
<dbReference type="AlphaFoldDB" id="A0A6L5YDF2"/>
<feature type="domain" description="3-hydroxyisobutyrate dehydrogenase-like NAD-binding" evidence="7">
    <location>
        <begin position="167"/>
        <end position="287"/>
    </location>
</feature>
<dbReference type="GO" id="GO:0016054">
    <property type="term" value="P:organic acid catabolic process"/>
    <property type="evidence" value="ECO:0007669"/>
    <property type="project" value="UniProtKB-ARBA"/>
</dbReference>
<dbReference type="Pfam" id="PF03446">
    <property type="entry name" value="NAD_binding_2"/>
    <property type="match status" value="1"/>
</dbReference>
<keyword evidence="9" id="KW-1185">Reference proteome</keyword>
<accession>A0A6L5YDF2</accession>
<dbReference type="PANTHER" id="PTHR43060">
    <property type="entry name" value="3-HYDROXYISOBUTYRATE DEHYDROGENASE-LIKE 1, MITOCHONDRIAL-RELATED"/>
    <property type="match status" value="1"/>
</dbReference>
<dbReference type="SUPFAM" id="SSF51735">
    <property type="entry name" value="NAD(P)-binding Rossmann-fold domains"/>
    <property type="match status" value="1"/>
</dbReference>
<dbReference type="Gene3D" id="1.10.1040.10">
    <property type="entry name" value="N-(1-d-carboxylethyl)-l-norvaline Dehydrogenase, domain 2"/>
    <property type="match status" value="1"/>
</dbReference>
<sequence>MTLKKIGFVGLGVMGRAMASNLMKAGFELTVSNRSKASAEALLASGAAWADSPAAVMRAADAVVTIVGYPRDVEQVYFGEKGLFAGFTPGKLVIDMTTSSPLLAAKIGARARELGGEALDAPVSGGDVGARDAKLTIMVGGPETAYKKAEPLFAAMGKEWKLQGAWGAGQHTKMANQIAIASNMMGVCEALAYARAAGLDPQSVLASISGGAAGSFSMSNLAPRMLKGDFKPGFYVKHFIKDMGIALDCAREMKLDLPGLELADKLYRRLADEGGENDGTQALYKLYAPERN</sequence>
<feature type="active site" evidence="4">
    <location>
        <position position="173"/>
    </location>
</feature>
<organism evidence="8 9">
    <name type="scientific">Pyramidobacter porci</name>
    <dbReference type="NCBI Taxonomy" id="2605789"/>
    <lineage>
        <taxon>Bacteria</taxon>
        <taxon>Thermotogati</taxon>
        <taxon>Synergistota</taxon>
        <taxon>Synergistia</taxon>
        <taxon>Synergistales</taxon>
        <taxon>Dethiosulfovibrionaceae</taxon>
        <taxon>Pyramidobacter</taxon>
    </lineage>
</organism>
<dbReference type="GO" id="GO:0051287">
    <property type="term" value="F:NAD binding"/>
    <property type="evidence" value="ECO:0007669"/>
    <property type="project" value="InterPro"/>
</dbReference>
<evidence type="ECO:0000313" key="8">
    <source>
        <dbReference type="EMBL" id="MST56281.1"/>
    </source>
</evidence>
<dbReference type="Proteomes" id="UP000473699">
    <property type="component" value="Unassembled WGS sequence"/>
</dbReference>
<gene>
    <name evidence="8" type="ORF">FYJ74_09585</name>
</gene>
<evidence type="ECO:0000256" key="4">
    <source>
        <dbReference type="PIRSR" id="PIRSR000103-1"/>
    </source>
</evidence>
<dbReference type="InterPro" id="IPR036291">
    <property type="entry name" value="NAD(P)-bd_dom_sf"/>
</dbReference>
<evidence type="ECO:0000313" key="9">
    <source>
        <dbReference type="Proteomes" id="UP000473699"/>
    </source>
</evidence>
<dbReference type="RefSeq" id="WP_154529361.1">
    <property type="nucleotide sequence ID" value="NZ_VUNH01000010.1"/>
</dbReference>
<dbReference type="InterPro" id="IPR029154">
    <property type="entry name" value="HIBADH-like_NADP-bd"/>
</dbReference>
<evidence type="ECO:0000256" key="2">
    <source>
        <dbReference type="ARBA" id="ARBA00023002"/>
    </source>
</evidence>
<dbReference type="InterPro" id="IPR002204">
    <property type="entry name" value="3-OH-isobutyrate_DH-rel_CS"/>
</dbReference>
<name>A0A6L5YDF2_9BACT</name>
<evidence type="ECO:0000259" key="6">
    <source>
        <dbReference type="Pfam" id="PF03446"/>
    </source>
</evidence>
<dbReference type="EMBL" id="VUNH01000010">
    <property type="protein sequence ID" value="MST56281.1"/>
    <property type="molecule type" value="Genomic_DNA"/>
</dbReference>
<dbReference type="GO" id="GO:0016491">
    <property type="term" value="F:oxidoreductase activity"/>
    <property type="evidence" value="ECO:0007669"/>
    <property type="project" value="UniProtKB-KW"/>
</dbReference>
<dbReference type="InterPro" id="IPR008927">
    <property type="entry name" value="6-PGluconate_DH-like_C_sf"/>
</dbReference>
<evidence type="ECO:0000256" key="3">
    <source>
        <dbReference type="ARBA" id="ARBA00023027"/>
    </source>
</evidence>
<dbReference type="InterPro" id="IPR015815">
    <property type="entry name" value="HIBADH-related"/>
</dbReference>
<dbReference type="Gene3D" id="3.40.50.720">
    <property type="entry name" value="NAD(P)-binding Rossmann-like Domain"/>
    <property type="match status" value="1"/>
</dbReference>
<dbReference type="GO" id="GO:0050661">
    <property type="term" value="F:NADP binding"/>
    <property type="evidence" value="ECO:0007669"/>
    <property type="project" value="InterPro"/>
</dbReference>
<evidence type="ECO:0000256" key="1">
    <source>
        <dbReference type="ARBA" id="ARBA00009080"/>
    </source>
</evidence>
<proteinExistence type="inferred from homology"/>
<dbReference type="InterPro" id="IPR006115">
    <property type="entry name" value="6PGDH_NADP-bd"/>
</dbReference>
<dbReference type="SUPFAM" id="SSF48179">
    <property type="entry name" value="6-phosphogluconate dehydrogenase C-terminal domain-like"/>
    <property type="match status" value="1"/>
</dbReference>
<dbReference type="PROSITE" id="PS00895">
    <property type="entry name" value="3_HYDROXYISOBUT_DH"/>
    <property type="match status" value="1"/>
</dbReference>
<feature type="domain" description="6-phosphogluconate dehydrogenase NADP-binding" evidence="6">
    <location>
        <begin position="5"/>
        <end position="160"/>
    </location>
</feature>
<feature type="signal peptide" evidence="5">
    <location>
        <begin position="1"/>
        <end position="19"/>
    </location>
</feature>
<evidence type="ECO:0000259" key="7">
    <source>
        <dbReference type="Pfam" id="PF14833"/>
    </source>
</evidence>
<reference evidence="8 9" key="1">
    <citation type="submission" date="2019-08" db="EMBL/GenBank/DDBJ databases">
        <title>In-depth cultivation of the pig gut microbiome towards novel bacterial diversity and tailored functional studies.</title>
        <authorList>
            <person name="Wylensek D."/>
            <person name="Hitch T.C.A."/>
            <person name="Clavel T."/>
        </authorList>
    </citation>
    <scope>NUCLEOTIDE SEQUENCE [LARGE SCALE GENOMIC DNA]</scope>
    <source>
        <strain evidence="8 9">SM-530-WT-4B</strain>
    </source>
</reference>
<dbReference type="PANTHER" id="PTHR43060:SF15">
    <property type="entry name" value="3-HYDROXYISOBUTYRATE DEHYDROGENASE-LIKE 1, MITOCHONDRIAL-RELATED"/>
    <property type="match status" value="1"/>
</dbReference>
<comment type="caution">
    <text evidence="8">The sequence shown here is derived from an EMBL/GenBank/DDBJ whole genome shotgun (WGS) entry which is preliminary data.</text>
</comment>
<comment type="similarity">
    <text evidence="1">Belongs to the HIBADH-related family.</text>
</comment>
<dbReference type="PIRSF" id="PIRSF000103">
    <property type="entry name" value="HIBADH"/>
    <property type="match status" value="1"/>
</dbReference>
<keyword evidence="2" id="KW-0560">Oxidoreductase</keyword>